<gene>
    <name evidence="4" type="ORF">LOD99_5095</name>
</gene>
<feature type="repeat" description="WD" evidence="3">
    <location>
        <begin position="124"/>
        <end position="155"/>
    </location>
</feature>
<dbReference type="InterPro" id="IPR045227">
    <property type="entry name" value="WDR18/Ipi3/RID3"/>
</dbReference>
<reference evidence="4 5" key="1">
    <citation type="journal article" date="2023" name="BMC Biol.">
        <title>The compact genome of the sponge Oopsacas minuta (Hexactinellida) is lacking key metazoan core genes.</title>
        <authorList>
            <person name="Santini S."/>
            <person name="Schenkelaars Q."/>
            <person name="Jourda C."/>
            <person name="Duchesne M."/>
            <person name="Belahbib H."/>
            <person name="Rocher C."/>
            <person name="Selva M."/>
            <person name="Riesgo A."/>
            <person name="Vervoort M."/>
            <person name="Leys S.P."/>
            <person name="Kodjabachian L."/>
            <person name="Le Bivic A."/>
            <person name="Borchiellini C."/>
            <person name="Claverie J.M."/>
            <person name="Renard E."/>
        </authorList>
    </citation>
    <scope>NUCLEOTIDE SEQUENCE [LARGE SCALE GENOMIC DNA]</scope>
    <source>
        <strain evidence="4">SPO-2</strain>
    </source>
</reference>
<dbReference type="SMART" id="SM00320">
    <property type="entry name" value="WD40"/>
    <property type="match status" value="4"/>
</dbReference>
<evidence type="ECO:0000313" key="4">
    <source>
        <dbReference type="EMBL" id="KAI6651487.1"/>
    </source>
</evidence>
<dbReference type="PROSITE" id="PS50082">
    <property type="entry name" value="WD_REPEATS_2"/>
    <property type="match status" value="1"/>
</dbReference>
<dbReference type="Pfam" id="PF00400">
    <property type="entry name" value="WD40"/>
    <property type="match status" value="2"/>
</dbReference>
<organism evidence="4 5">
    <name type="scientific">Oopsacas minuta</name>
    <dbReference type="NCBI Taxonomy" id="111878"/>
    <lineage>
        <taxon>Eukaryota</taxon>
        <taxon>Metazoa</taxon>
        <taxon>Porifera</taxon>
        <taxon>Hexactinellida</taxon>
        <taxon>Hexasterophora</taxon>
        <taxon>Lyssacinosida</taxon>
        <taxon>Leucopsacidae</taxon>
        <taxon>Oopsacas</taxon>
    </lineage>
</organism>
<dbReference type="EMBL" id="JAKMXF010000303">
    <property type="protein sequence ID" value="KAI6651487.1"/>
    <property type="molecule type" value="Genomic_DNA"/>
</dbReference>
<protein>
    <submittedName>
        <fullName evidence="4">WD repeat-containing protein 18</fullName>
    </submittedName>
</protein>
<dbReference type="GO" id="GO:0006364">
    <property type="term" value="P:rRNA processing"/>
    <property type="evidence" value="ECO:0007669"/>
    <property type="project" value="TreeGrafter"/>
</dbReference>
<keyword evidence="5" id="KW-1185">Reference proteome</keyword>
<name>A0AAV7JRT6_9METZ</name>
<dbReference type="PANTHER" id="PTHR18763">
    <property type="entry name" value="WD-REPEAT PROTEIN 18"/>
    <property type="match status" value="1"/>
</dbReference>
<dbReference type="SUPFAM" id="SSF50978">
    <property type="entry name" value="WD40 repeat-like"/>
    <property type="match status" value="1"/>
</dbReference>
<proteinExistence type="predicted"/>
<dbReference type="GO" id="GO:0005656">
    <property type="term" value="C:nuclear pre-replicative complex"/>
    <property type="evidence" value="ECO:0007669"/>
    <property type="project" value="TreeGrafter"/>
</dbReference>
<evidence type="ECO:0000256" key="2">
    <source>
        <dbReference type="ARBA" id="ARBA00022737"/>
    </source>
</evidence>
<dbReference type="InterPro" id="IPR001680">
    <property type="entry name" value="WD40_rpt"/>
</dbReference>
<evidence type="ECO:0000256" key="3">
    <source>
        <dbReference type="PROSITE-ProRule" id="PRU00221"/>
    </source>
</evidence>
<accession>A0AAV7JRT6</accession>
<dbReference type="PANTHER" id="PTHR18763:SF0">
    <property type="entry name" value="WD REPEAT-CONTAINING PROTEIN 18"/>
    <property type="match status" value="1"/>
</dbReference>
<dbReference type="InterPro" id="IPR015943">
    <property type="entry name" value="WD40/YVTN_repeat-like_dom_sf"/>
</dbReference>
<dbReference type="Gene3D" id="2.130.10.10">
    <property type="entry name" value="YVTN repeat-like/Quinoprotein amine dehydrogenase"/>
    <property type="match status" value="2"/>
</dbReference>
<keyword evidence="2" id="KW-0677">Repeat</keyword>
<comment type="caution">
    <text evidence="4">The sequence shown here is derived from an EMBL/GenBank/DDBJ whole genome shotgun (WGS) entry which is preliminary data.</text>
</comment>
<sequence>MISKLAVLISHNADTQSSCWTRLLVIDPLTGNTLDKREATGVDGRSVTIVGSPNSQIGDLHFIASSVTSRITRFLPSRVSGNVHSTQAPIRCLVSSLDGTYYLGAVGERVHVWESCTGNQVCVLSQHYQSVSALAFSPDGNYLISGGEDGIIFVWRFSLVISAAYMTQFSLVTVSQSVQHECNEARLKYTLSEHSLPITSLICGVGGMRGFLYSGSVDHSCKIWDLLRGVCIATIAVGGVASCLATDVTERLLLIGEKHGEIIKIKISFSLPHVVTSLDIGENNRDESSTATQHLTEVTSLVTLRDNIHFVSSDRSGQLITWHLDSLQPIRRLELHDAITSVLLLPVAISRAYYGYSSGGKYSNSLIKPPPPSWITGTANTHREGLTLFRQLRNIPIETGEGRVYTGNEGIGTEETKQTEEFINTRIANNEHFKKLTASLDDMYKKAIELDFNY</sequence>
<dbReference type="AlphaFoldDB" id="A0AAV7JRT6"/>
<keyword evidence="1 3" id="KW-0853">WD repeat</keyword>
<dbReference type="GO" id="GO:0006261">
    <property type="term" value="P:DNA-templated DNA replication"/>
    <property type="evidence" value="ECO:0007669"/>
    <property type="project" value="TreeGrafter"/>
</dbReference>
<evidence type="ECO:0000313" key="5">
    <source>
        <dbReference type="Proteomes" id="UP001165289"/>
    </source>
</evidence>
<dbReference type="PROSITE" id="PS50294">
    <property type="entry name" value="WD_REPEATS_REGION"/>
    <property type="match status" value="1"/>
</dbReference>
<dbReference type="GO" id="GO:0120330">
    <property type="term" value="C:rixosome complex"/>
    <property type="evidence" value="ECO:0007669"/>
    <property type="project" value="TreeGrafter"/>
</dbReference>
<dbReference type="InterPro" id="IPR036322">
    <property type="entry name" value="WD40_repeat_dom_sf"/>
</dbReference>
<dbReference type="Proteomes" id="UP001165289">
    <property type="component" value="Unassembled WGS sequence"/>
</dbReference>
<evidence type="ECO:0000256" key="1">
    <source>
        <dbReference type="ARBA" id="ARBA00022574"/>
    </source>
</evidence>